<reference evidence="4" key="1">
    <citation type="submission" date="2020-11" db="EMBL/GenBank/DDBJ databases">
        <title>Whole-genome analyses of Nonomuraea sp. K274.</title>
        <authorList>
            <person name="Veyisoglu A."/>
        </authorList>
    </citation>
    <scope>NUCLEOTIDE SEQUENCE</scope>
    <source>
        <strain evidence="4">K274</strain>
    </source>
</reference>
<evidence type="ECO:0000256" key="1">
    <source>
        <dbReference type="ARBA" id="ARBA00006129"/>
    </source>
</evidence>
<evidence type="ECO:0008006" key="6">
    <source>
        <dbReference type="Google" id="ProtNLM"/>
    </source>
</evidence>
<dbReference type="PANTHER" id="PTHR34847:SF1">
    <property type="entry name" value="NODULATION PROTEIN U"/>
    <property type="match status" value="1"/>
</dbReference>
<dbReference type="InterPro" id="IPR031730">
    <property type="entry name" value="Carbam_trans_C"/>
</dbReference>
<gene>
    <name evidence="4" type="ORF">ITP53_06125</name>
</gene>
<proteinExistence type="inferred from homology"/>
<dbReference type="Pfam" id="PF02543">
    <property type="entry name" value="Carbam_trans_N"/>
    <property type="match status" value="1"/>
</dbReference>
<evidence type="ECO:0000259" key="2">
    <source>
        <dbReference type="Pfam" id="PF02543"/>
    </source>
</evidence>
<name>A0A931A5X9_9ACTN</name>
<dbReference type="Proteomes" id="UP000605361">
    <property type="component" value="Unassembled WGS sequence"/>
</dbReference>
<comment type="similarity">
    <text evidence="1">Belongs to the NodU/CmcH family.</text>
</comment>
<feature type="domain" description="Carbamoyltransferase" evidence="2">
    <location>
        <begin position="100"/>
        <end position="333"/>
    </location>
</feature>
<dbReference type="SUPFAM" id="SSF53067">
    <property type="entry name" value="Actin-like ATPase domain"/>
    <property type="match status" value="1"/>
</dbReference>
<evidence type="ECO:0000313" key="5">
    <source>
        <dbReference type="Proteomes" id="UP000605361"/>
    </source>
</evidence>
<keyword evidence="5" id="KW-1185">Reference proteome</keyword>
<dbReference type="InterPro" id="IPR051338">
    <property type="entry name" value="NodU/CmcH_Carbamoyltrnsfr"/>
</dbReference>
<dbReference type="PANTHER" id="PTHR34847">
    <property type="entry name" value="NODULATION PROTEIN U"/>
    <property type="match status" value="1"/>
</dbReference>
<evidence type="ECO:0000259" key="3">
    <source>
        <dbReference type="Pfam" id="PF16861"/>
    </source>
</evidence>
<dbReference type="Pfam" id="PF16861">
    <property type="entry name" value="Carbam_trans_C"/>
    <property type="match status" value="1"/>
</dbReference>
<organism evidence="4 5">
    <name type="scientific">Nonomuraea cypriaca</name>
    <dbReference type="NCBI Taxonomy" id="1187855"/>
    <lineage>
        <taxon>Bacteria</taxon>
        <taxon>Bacillati</taxon>
        <taxon>Actinomycetota</taxon>
        <taxon>Actinomycetes</taxon>
        <taxon>Streptosporangiales</taxon>
        <taxon>Streptosporangiaceae</taxon>
        <taxon>Nonomuraea</taxon>
    </lineage>
</organism>
<comment type="caution">
    <text evidence="4">The sequence shown here is derived from an EMBL/GenBank/DDBJ whole genome shotgun (WGS) entry which is preliminary data.</text>
</comment>
<dbReference type="Gene3D" id="3.90.870.20">
    <property type="entry name" value="Carbamoyltransferase, C-terminal domain"/>
    <property type="match status" value="1"/>
</dbReference>
<feature type="domain" description="Carbamoyltransferase C-terminal" evidence="3">
    <location>
        <begin position="385"/>
        <end position="552"/>
    </location>
</feature>
<protein>
    <recommendedName>
        <fullName evidence="6">Carbamoyltransferase</fullName>
    </recommendedName>
</protein>
<sequence>MRIVGLNMGVTRDGSVRLKDGAAALAVDGHVTVAIAEERLSRRKHDGGARLAFEYCLDTAGATRDDIDMVVVSTCSEEAAEDGYGADLLGMAPSKIHAMPSHHLSHACSAFYPSPFDEAVVVVLDNEGNLLGPPAEQRWNSRFERNTYFVGRGGDVSVLEAADDGLDEAEIGPGEVYRHFTYYLGWPSYVHAGKTMGLSAYGRPGAFGDVRLFRLEDGRLRSSLPNGHDDPIHAIQAFFADQGVDIGPPRRRSEPLTQRHADIARLVQDCLEEALLAKVYWLHAKTGIDNLCLAGGVALNCVANRRLLDESPFRRLFVPFAPGDTGQCVGNALYGWHVLASGARRYDSVPPAQLGRTFAGTEIETALRHAELLVEKVDNTVVETARLVADGHVVAWFQGGSELGPRALGGRSIVADPRDAAMPNYLNLVVKGREPFRPFAPSVLADLADEYFDLATSAPYMELVATVRQPMRHMVPAIVHVDGTARLQTVARGGLYAGLIEAFYALTGIPMVLNTSLNLGGEPIVETPEDAVECFLRSSLDRLVIDQYVVRRRVDSDKPGIARWRAA</sequence>
<dbReference type="InterPro" id="IPR038152">
    <property type="entry name" value="Carbam_trans_C_sf"/>
</dbReference>
<dbReference type="Gene3D" id="3.30.420.40">
    <property type="match status" value="2"/>
</dbReference>
<evidence type="ECO:0000313" key="4">
    <source>
        <dbReference type="EMBL" id="MBF8185319.1"/>
    </source>
</evidence>
<dbReference type="InterPro" id="IPR043129">
    <property type="entry name" value="ATPase_NBD"/>
</dbReference>
<accession>A0A931A5X9</accession>
<dbReference type="AlphaFoldDB" id="A0A931A5X9"/>
<dbReference type="EMBL" id="JADOGI010000012">
    <property type="protein sequence ID" value="MBF8185319.1"/>
    <property type="molecule type" value="Genomic_DNA"/>
</dbReference>
<dbReference type="InterPro" id="IPR003696">
    <property type="entry name" value="Carbtransf_dom"/>
</dbReference>
<dbReference type="CDD" id="cd24098">
    <property type="entry name" value="ASKHA_NBD_TobZ_N"/>
    <property type="match status" value="1"/>
</dbReference>
<dbReference type="GO" id="GO:0003824">
    <property type="term" value="F:catalytic activity"/>
    <property type="evidence" value="ECO:0007669"/>
    <property type="project" value="InterPro"/>
</dbReference>
<dbReference type="RefSeq" id="WP_195894305.1">
    <property type="nucleotide sequence ID" value="NZ_JADOGI010000012.1"/>
</dbReference>